<dbReference type="OrthoDB" id="9764035at2"/>
<dbReference type="InterPro" id="IPR029062">
    <property type="entry name" value="Class_I_gatase-like"/>
</dbReference>
<comment type="function">
    <text evidence="7">Catalyzes the ATP-dependent amidation of the two carboxylate groups at positions a and c of cobyrinate, using either L-glutamine or ammonia as the nitrogen source.</text>
</comment>
<dbReference type="PROSITE" id="PS51274">
    <property type="entry name" value="GATASE_COBBQ"/>
    <property type="match status" value="1"/>
</dbReference>
<keyword evidence="3 7" id="KW-0547">Nucleotide-binding</keyword>
<feature type="site" description="Increases nucleophilicity of active site Cys" evidence="7">
    <location>
        <position position="442"/>
    </location>
</feature>
<dbReference type="GO" id="GO:0042242">
    <property type="term" value="F:cobyrinic acid a,c-diamide synthase activity"/>
    <property type="evidence" value="ECO:0007669"/>
    <property type="project" value="UniProtKB-UniRule"/>
</dbReference>
<dbReference type="InterPro" id="IPR004484">
    <property type="entry name" value="CbiA/CobB_synth"/>
</dbReference>
<dbReference type="EMBL" id="FONN01000001">
    <property type="protein sequence ID" value="SFE18929.1"/>
    <property type="molecule type" value="Genomic_DNA"/>
</dbReference>
<evidence type="ECO:0000256" key="3">
    <source>
        <dbReference type="ARBA" id="ARBA00022741"/>
    </source>
</evidence>
<dbReference type="CDD" id="cd05388">
    <property type="entry name" value="CobB_N"/>
    <property type="match status" value="1"/>
</dbReference>
<accession>A0A1I1YHQ6</accession>
<dbReference type="PANTHER" id="PTHR43873">
    <property type="entry name" value="COBYRINATE A,C-DIAMIDE SYNTHASE"/>
    <property type="match status" value="1"/>
</dbReference>
<gene>
    <name evidence="7" type="primary">cbiA</name>
    <name evidence="10" type="ORF">SAMN04487969_101552</name>
</gene>
<dbReference type="GO" id="GO:0005524">
    <property type="term" value="F:ATP binding"/>
    <property type="evidence" value="ECO:0007669"/>
    <property type="project" value="UniProtKB-UniRule"/>
</dbReference>
<dbReference type="Pfam" id="PF07685">
    <property type="entry name" value="GATase_3"/>
    <property type="match status" value="1"/>
</dbReference>
<keyword evidence="2 7" id="KW-0436">Ligase</keyword>
<dbReference type="AlphaFoldDB" id="A0A1I1YHQ6"/>
<evidence type="ECO:0000256" key="2">
    <source>
        <dbReference type="ARBA" id="ARBA00022598"/>
    </source>
</evidence>
<dbReference type="HAMAP" id="MF_00027">
    <property type="entry name" value="CobB_CbiA"/>
    <property type="match status" value="1"/>
</dbReference>
<dbReference type="GO" id="GO:0009236">
    <property type="term" value="P:cobalamin biosynthetic process"/>
    <property type="evidence" value="ECO:0007669"/>
    <property type="project" value="UniProtKB-UniRule"/>
</dbReference>
<dbReference type="Gene3D" id="3.40.50.880">
    <property type="match status" value="1"/>
</dbReference>
<comment type="domain">
    <text evidence="7">Comprises of two domains. The C-terminal domain contains the binding site for glutamine and catalyzes the hydrolysis of this substrate to glutamate and ammonia. The N-terminal domain is anticipated to bind ATP and cobyrinate and catalyzes the ultimate synthesis of the diamide product. The ammonia produced via the glutaminase domain is probably translocated to the adjacent domain via a molecular tunnel, where it reacts with an activated intermediate.</text>
</comment>
<name>A0A1I1YHQ6_9BACL</name>
<keyword evidence="6 7" id="KW-0315">Glutamine amidotransferase</keyword>
<dbReference type="CDD" id="cd03130">
    <property type="entry name" value="GATase1_CobB"/>
    <property type="match status" value="1"/>
</dbReference>
<dbReference type="Pfam" id="PF01656">
    <property type="entry name" value="CbiA"/>
    <property type="match status" value="1"/>
</dbReference>
<keyword evidence="4 7" id="KW-0067">ATP-binding</keyword>
<evidence type="ECO:0000256" key="7">
    <source>
        <dbReference type="HAMAP-Rule" id="MF_00027"/>
    </source>
</evidence>
<reference evidence="11" key="1">
    <citation type="submission" date="2016-10" db="EMBL/GenBank/DDBJ databases">
        <authorList>
            <person name="Varghese N."/>
            <person name="Submissions S."/>
        </authorList>
    </citation>
    <scope>NUCLEOTIDE SEQUENCE [LARGE SCALE GENOMIC DNA]</scope>
    <source>
        <strain evidence="11">CGMCC 1.10223</strain>
    </source>
</reference>
<feature type="active site" description="Nucleophile" evidence="7">
    <location>
        <position position="338"/>
    </location>
</feature>
<keyword evidence="7" id="KW-0169">Cobalamin biosynthesis</keyword>
<feature type="domain" description="CobQ/CobB/MinD/ParA nucleotide binding" evidence="8">
    <location>
        <begin position="9"/>
        <end position="195"/>
    </location>
</feature>
<dbReference type="InterPro" id="IPR002586">
    <property type="entry name" value="CobQ/CobB/MinD/ParA_Nub-bd_dom"/>
</dbReference>
<dbReference type="InterPro" id="IPR027417">
    <property type="entry name" value="P-loop_NTPase"/>
</dbReference>
<dbReference type="NCBIfam" id="NF002204">
    <property type="entry name" value="PRK01077.1"/>
    <property type="match status" value="1"/>
</dbReference>
<comment type="cofactor">
    <cofactor evidence="1 7">
        <name>Mg(2+)</name>
        <dbReference type="ChEBI" id="CHEBI:18420"/>
    </cofactor>
</comment>
<comment type="catalytic activity">
    <reaction evidence="7">
        <text>cob(II)yrinate + 2 L-glutamine + 2 ATP + 2 H2O = cob(II)yrinate a,c diamide + 2 L-glutamate + 2 ADP + 2 phosphate + 2 H(+)</text>
        <dbReference type="Rhea" id="RHEA:26289"/>
        <dbReference type="ChEBI" id="CHEBI:15377"/>
        <dbReference type="ChEBI" id="CHEBI:15378"/>
        <dbReference type="ChEBI" id="CHEBI:29985"/>
        <dbReference type="ChEBI" id="CHEBI:30616"/>
        <dbReference type="ChEBI" id="CHEBI:43474"/>
        <dbReference type="ChEBI" id="CHEBI:58359"/>
        <dbReference type="ChEBI" id="CHEBI:58537"/>
        <dbReference type="ChEBI" id="CHEBI:58894"/>
        <dbReference type="ChEBI" id="CHEBI:456216"/>
        <dbReference type="EC" id="6.3.5.11"/>
    </reaction>
</comment>
<comment type="pathway">
    <text evidence="7">Cofactor biosynthesis; adenosylcobalamin biosynthesis; cob(II)yrinate a,c-diamide from sirohydrochlorin (anaerobic route): step 10/10.</text>
</comment>
<evidence type="ECO:0000313" key="11">
    <source>
        <dbReference type="Proteomes" id="UP000183410"/>
    </source>
</evidence>
<keyword evidence="11" id="KW-1185">Reference proteome</keyword>
<dbReference type="EC" id="6.3.5.11" evidence="7"/>
<evidence type="ECO:0000256" key="1">
    <source>
        <dbReference type="ARBA" id="ARBA00001946"/>
    </source>
</evidence>
<proteinExistence type="inferred from homology"/>
<evidence type="ECO:0000256" key="4">
    <source>
        <dbReference type="ARBA" id="ARBA00022840"/>
    </source>
</evidence>
<protein>
    <recommendedName>
        <fullName evidence="7">Cobyrinate a,c-diamide synthase</fullName>
        <ecNumber evidence="7">6.3.5.11</ecNumber>
    </recommendedName>
    <alternativeName>
        <fullName evidence="7">Cobyrinic acid a,c-diamide synthetase</fullName>
    </alternativeName>
</protein>
<comment type="similarity">
    <text evidence="7">Belongs to the CobB/CbiA family.</text>
</comment>
<evidence type="ECO:0000256" key="6">
    <source>
        <dbReference type="ARBA" id="ARBA00022962"/>
    </source>
</evidence>
<dbReference type="PANTHER" id="PTHR43873:SF1">
    <property type="entry name" value="COBYRINATE A,C-DIAMIDE SYNTHASE"/>
    <property type="match status" value="1"/>
</dbReference>
<dbReference type="Gene3D" id="3.40.50.300">
    <property type="entry name" value="P-loop containing nucleotide triphosphate hydrolases"/>
    <property type="match status" value="2"/>
</dbReference>
<comment type="miscellaneous">
    <text evidence="7">The a and c carboxylates of cobyrinate are activated for nucleophilic attack via formation of a phosphorylated intermediate by ATP. CbiA catalyzes first the amidation of the c-carboxylate, and then that of the a-carboxylate.</text>
</comment>
<dbReference type="Proteomes" id="UP000183410">
    <property type="component" value="Unassembled WGS sequence"/>
</dbReference>
<evidence type="ECO:0000259" key="8">
    <source>
        <dbReference type="Pfam" id="PF01656"/>
    </source>
</evidence>
<organism evidence="10 11">
    <name type="scientific">Paenibacillus algorifonticola</name>
    <dbReference type="NCBI Taxonomy" id="684063"/>
    <lineage>
        <taxon>Bacteria</taxon>
        <taxon>Bacillati</taxon>
        <taxon>Bacillota</taxon>
        <taxon>Bacilli</taxon>
        <taxon>Bacillales</taxon>
        <taxon>Paenibacillaceae</taxon>
        <taxon>Paenibacillus</taxon>
    </lineage>
</organism>
<dbReference type="UniPathway" id="UPA00148">
    <property type="reaction ID" value="UER00231"/>
</dbReference>
<dbReference type="NCBIfam" id="TIGR00379">
    <property type="entry name" value="cobB"/>
    <property type="match status" value="1"/>
</dbReference>
<dbReference type="InterPro" id="IPR011698">
    <property type="entry name" value="GATase_3"/>
</dbReference>
<dbReference type="SUPFAM" id="SSF52540">
    <property type="entry name" value="P-loop containing nucleoside triphosphate hydrolases"/>
    <property type="match status" value="1"/>
</dbReference>
<feature type="domain" description="CobB/CobQ-like glutamine amidotransferase" evidence="9">
    <location>
        <begin position="255"/>
        <end position="448"/>
    </location>
</feature>
<keyword evidence="5 7" id="KW-0460">Magnesium</keyword>
<evidence type="ECO:0000313" key="10">
    <source>
        <dbReference type="EMBL" id="SFE18929.1"/>
    </source>
</evidence>
<dbReference type="SUPFAM" id="SSF52317">
    <property type="entry name" value="Class I glutamine amidotransferase-like"/>
    <property type="match status" value="1"/>
</dbReference>
<evidence type="ECO:0000256" key="5">
    <source>
        <dbReference type="ARBA" id="ARBA00022842"/>
    </source>
</evidence>
<evidence type="ECO:0000259" key="9">
    <source>
        <dbReference type="Pfam" id="PF07685"/>
    </source>
</evidence>
<sequence>MTIATQKRIIIAGTGSGVGKTTTTVGLMAALARRGLAVQGFKSGPDYIDPTYHTAATGRQSRNLDSWMCPPATVKEIYSRASSTADISIIEGVMGLYDGKNPLSNEGSTAELAVLLDCPVLLVVNCQSMARSAAAIVKGFQALDDNVRIVGVIVNKVGSDSHYEIVKAAIEQECGIPVVGYFKRSSELHIPERHLGLVPSIERGELSPLFDQLVAMCEATVDLERVLALAEAPAIPEAAAGTSLFARRNPEGSVRIAVAKDAAFHFYYPDNLELLEACGAELVYFSPLAGEAVPNDVSGLYIGGGFPEEFAEQLAQQKHVHQSVRHAIAGGMPTLAECGGYMYLTEQLTNTSGNSYAMAGVLPGSVVMQGKLAALGYREAKGLGANFLLPEGDQARGHEFHYSVYVPSVDSEALEPAYETKGRRGVKQEGAQLEQLVAGYTHFHFASNPVMAERWIAASTAYAARKA</sequence>